<keyword evidence="7" id="KW-1185">Reference proteome</keyword>
<evidence type="ECO:0000313" key="7">
    <source>
        <dbReference type="Proteomes" id="UP000184440"/>
    </source>
</evidence>
<dbReference type="Gene3D" id="3.20.20.30">
    <property type="entry name" value="Luciferase-like domain"/>
    <property type="match status" value="1"/>
</dbReference>
<dbReference type="InterPro" id="IPR011251">
    <property type="entry name" value="Luciferase-like_dom"/>
</dbReference>
<evidence type="ECO:0000256" key="1">
    <source>
        <dbReference type="ARBA" id="ARBA00022630"/>
    </source>
</evidence>
<dbReference type="InterPro" id="IPR019921">
    <property type="entry name" value="Lucif-like_OxRdtase_Rv2161c"/>
</dbReference>
<evidence type="ECO:0000259" key="5">
    <source>
        <dbReference type="Pfam" id="PF00296"/>
    </source>
</evidence>
<evidence type="ECO:0000313" key="6">
    <source>
        <dbReference type="EMBL" id="SHN39877.1"/>
    </source>
</evidence>
<dbReference type="STRING" id="134849.SAMN05443668_106378"/>
<evidence type="ECO:0000256" key="2">
    <source>
        <dbReference type="ARBA" id="ARBA00022643"/>
    </source>
</evidence>
<dbReference type="InterPro" id="IPR036661">
    <property type="entry name" value="Luciferase-like_sf"/>
</dbReference>
<keyword evidence="4" id="KW-0503">Monooxygenase</keyword>
<dbReference type="RefSeq" id="WP_073259718.1">
    <property type="nucleotide sequence ID" value="NZ_FRCS01000006.1"/>
</dbReference>
<keyword evidence="2" id="KW-0288">FMN</keyword>
<dbReference type="InterPro" id="IPR050172">
    <property type="entry name" value="SsuD_RutA_monooxygenase"/>
</dbReference>
<dbReference type="Pfam" id="PF00296">
    <property type="entry name" value="Bac_luciferase"/>
    <property type="match status" value="1"/>
</dbReference>
<keyword evidence="1" id="KW-0285">Flavoprotein</keyword>
<dbReference type="NCBIfam" id="TIGR03619">
    <property type="entry name" value="F420_Rv2161c"/>
    <property type="match status" value="1"/>
</dbReference>
<dbReference type="EMBL" id="FRCS01000006">
    <property type="protein sequence ID" value="SHN39877.1"/>
    <property type="molecule type" value="Genomic_DNA"/>
</dbReference>
<protein>
    <submittedName>
        <fullName evidence="6">Probable F420-dependent oxidoreductase, Rv2161c family</fullName>
    </submittedName>
</protein>
<keyword evidence="3" id="KW-0560">Oxidoreductase</keyword>
<dbReference type="GO" id="GO:0046306">
    <property type="term" value="P:alkanesulfonate catabolic process"/>
    <property type="evidence" value="ECO:0007669"/>
    <property type="project" value="TreeGrafter"/>
</dbReference>
<name>A0A1M7R487_9ACTN</name>
<evidence type="ECO:0000256" key="4">
    <source>
        <dbReference type="ARBA" id="ARBA00023033"/>
    </source>
</evidence>
<accession>A0A1M7R487</accession>
<dbReference type="AlphaFoldDB" id="A0A1M7R487"/>
<proteinExistence type="predicted"/>
<dbReference type="SUPFAM" id="SSF51679">
    <property type="entry name" value="Bacterial luciferase-like"/>
    <property type="match status" value="1"/>
</dbReference>
<feature type="domain" description="Luciferase-like" evidence="5">
    <location>
        <begin position="11"/>
        <end position="234"/>
    </location>
</feature>
<gene>
    <name evidence="6" type="ORF">SAMN05443668_106378</name>
</gene>
<dbReference type="OrthoDB" id="3206024at2"/>
<evidence type="ECO:0000256" key="3">
    <source>
        <dbReference type="ARBA" id="ARBA00023002"/>
    </source>
</evidence>
<dbReference type="PANTHER" id="PTHR42847">
    <property type="entry name" value="ALKANESULFONATE MONOOXYGENASE"/>
    <property type="match status" value="1"/>
</dbReference>
<dbReference type="PANTHER" id="PTHR42847:SF4">
    <property type="entry name" value="ALKANESULFONATE MONOOXYGENASE-RELATED"/>
    <property type="match status" value="1"/>
</dbReference>
<dbReference type="GO" id="GO:0008726">
    <property type="term" value="F:alkanesulfonate monooxygenase activity"/>
    <property type="evidence" value="ECO:0007669"/>
    <property type="project" value="TreeGrafter"/>
</dbReference>
<dbReference type="Proteomes" id="UP000184440">
    <property type="component" value="Unassembled WGS sequence"/>
</dbReference>
<sequence>MHFGLNMVPVRLGELTDAAQRAEALGFESLWVGEHILTPVAVAPKYPGATGKPPFSPDSRFTEPFATLAHLGAVTSRVRLGTGIAILPLHAPLALARSIATVDVLSGGRVSVGVGVGWMREEFDAVGQDFTTRGRRMDEMLAVLDTLFTEERPSFAGEFYTLPEMGFQPKPLQRPRPPMLVGGSSEVALRRAARAGDGWYGGQQPPEEVVAIIEKLQRYREEYERADRPFEITVLTAWGKGYDADLVAGYEKAGVHRMVATPWSSSREALAGIEAFARTAGLASEGAR</sequence>
<reference evidence="6 7" key="1">
    <citation type="submission" date="2016-11" db="EMBL/GenBank/DDBJ databases">
        <authorList>
            <person name="Jaros S."/>
            <person name="Januszkiewicz K."/>
            <person name="Wedrychowicz H."/>
        </authorList>
    </citation>
    <scope>NUCLEOTIDE SEQUENCE [LARGE SCALE GENOMIC DNA]</scope>
    <source>
        <strain evidence="6 7">DSM 46144</strain>
    </source>
</reference>
<organism evidence="6 7">
    <name type="scientific">Cryptosporangium aurantiacum</name>
    <dbReference type="NCBI Taxonomy" id="134849"/>
    <lineage>
        <taxon>Bacteria</taxon>
        <taxon>Bacillati</taxon>
        <taxon>Actinomycetota</taxon>
        <taxon>Actinomycetes</taxon>
        <taxon>Cryptosporangiales</taxon>
        <taxon>Cryptosporangiaceae</taxon>
        <taxon>Cryptosporangium</taxon>
    </lineage>
</organism>